<dbReference type="STRING" id="717959.AL1_18290"/>
<dbReference type="InterPro" id="IPR014710">
    <property type="entry name" value="RmlC-like_jellyroll"/>
</dbReference>
<dbReference type="KEGG" id="ash:AL1_18290"/>
<gene>
    <name evidence="2" type="ORF">AL1_18290</name>
</gene>
<dbReference type="AlphaFoldDB" id="D4IMN6"/>
<dbReference type="SUPFAM" id="SSF51182">
    <property type="entry name" value="RmlC-like cupins"/>
    <property type="match status" value="1"/>
</dbReference>
<keyword evidence="3" id="KW-1185">Reference proteome</keyword>
<dbReference type="Pfam" id="PF19480">
    <property type="entry name" value="DUF6016"/>
    <property type="match status" value="1"/>
</dbReference>
<accession>D4IMN6</accession>
<dbReference type="InterPro" id="IPR046058">
    <property type="entry name" value="WbuC_cupin"/>
</dbReference>
<dbReference type="EMBL" id="FP929032">
    <property type="protein sequence ID" value="CBK64198.1"/>
    <property type="molecule type" value="Genomic_DNA"/>
</dbReference>
<proteinExistence type="predicted"/>
<evidence type="ECO:0000313" key="2">
    <source>
        <dbReference type="EMBL" id="CBK64198.1"/>
    </source>
</evidence>
<name>D4IMN6_9BACT</name>
<protein>
    <recommendedName>
        <fullName evidence="1">Cupin fold metalloprotein WbuC cupin domain-containing protein</fullName>
    </recommendedName>
</protein>
<dbReference type="Gene3D" id="2.60.120.10">
    <property type="entry name" value="Jelly Rolls"/>
    <property type="match status" value="1"/>
</dbReference>
<dbReference type="NCBIfam" id="TIGR04366">
    <property type="entry name" value="cupin_WbuC"/>
    <property type="match status" value="1"/>
</dbReference>
<evidence type="ECO:0000313" key="3">
    <source>
        <dbReference type="Proteomes" id="UP000008794"/>
    </source>
</evidence>
<organism evidence="2 3">
    <name type="scientific">Alistipes shahii WAL 8301</name>
    <dbReference type="NCBI Taxonomy" id="717959"/>
    <lineage>
        <taxon>Bacteria</taxon>
        <taxon>Pseudomonadati</taxon>
        <taxon>Bacteroidota</taxon>
        <taxon>Bacteroidia</taxon>
        <taxon>Bacteroidales</taxon>
        <taxon>Rikenellaceae</taxon>
        <taxon>Alistipes</taxon>
    </lineage>
</organism>
<dbReference type="InterPro" id="IPR011051">
    <property type="entry name" value="RmlC_Cupin_sf"/>
</dbReference>
<dbReference type="RefSeq" id="WP_015547090.1">
    <property type="nucleotide sequence ID" value="NC_021030.1"/>
</dbReference>
<reference evidence="2 3" key="1">
    <citation type="submission" date="2010-03" db="EMBL/GenBank/DDBJ databases">
        <title>The genome sequence of Alistipes shahii WAL 8301.</title>
        <authorList>
            <consortium name="metaHIT consortium -- http://www.metahit.eu/"/>
            <person name="Pajon A."/>
            <person name="Turner K."/>
            <person name="Parkhill J."/>
        </authorList>
    </citation>
    <scope>NUCLEOTIDE SEQUENCE [LARGE SCALE GENOMIC DNA]</scope>
    <source>
        <strain evidence="2 3">WAL 8301</strain>
    </source>
</reference>
<dbReference type="HOGENOM" id="CLU_121835_2_0_10"/>
<feature type="domain" description="Cupin fold metalloprotein WbuC cupin" evidence="1">
    <location>
        <begin position="3"/>
        <end position="83"/>
    </location>
</feature>
<reference evidence="2 3" key="2">
    <citation type="submission" date="2010-03" db="EMBL/GenBank/DDBJ databases">
        <authorList>
            <person name="Pajon A."/>
        </authorList>
    </citation>
    <scope>NUCLEOTIDE SEQUENCE [LARGE SCALE GENOMIC DNA]</scope>
    <source>
        <strain evidence="2 3">WAL 8301</strain>
    </source>
</reference>
<evidence type="ECO:0000259" key="1">
    <source>
        <dbReference type="Pfam" id="PF19480"/>
    </source>
</evidence>
<dbReference type="Proteomes" id="UP000008794">
    <property type="component" value="Chromosome"/>
</dbReference>
<dbReference type="BioCyc" id="ASHA717959:AL1_RS08605-MONOMER"/>
<dbReference type="GeneID" id="92756824"/>
<dbReference type="InterPro" id="IPR027565">
    <property type="entry name" value="Cupin_WbuC"/>
</dbReference>
<sequence length="128" mass="14740">MLIDNKLLDEVAALARTSERLRMNRDMRNSTDDTSQRMLNALEIGTVLPIHRHPTTSETQLLLRGKIDVMFYDDHRREIERFHLDPRNGMYGVDIPAGTWHNLVVIEPAVIFEAKDGTYKPISPEDVL</sequence>
<dbReference type="OrthoDB" id="981227at2"/>
<dbReference type="PATRIC" id="fig|717959.3.peg.283"/>